<evidence type="ECO:0000313" key="2">
    <source>
        <dbReference type="EMBL" id="PIL46404.1"/>
    </source>
</evidence>
<proteinExistence type="predicted"/>
<protein>
    <recommendedName>
        <fullName evidence="4">Core-binding (CB) domain-containing protein</fullName>
    </recommendedName>
</protein>
<name>A0A2G8TK57_9BURK</name>
<dbReference type="OrthoDB" id="662444at2"/>
<accession>A0A2G8TK57</accession>
<dbReference type="Proteomes" id="UP000230390">
    <property type="component" value="Unassembled WGS sequence"/>
</dbReference>
<dbReference type="RefSeq" id="WP_099787294.1">
    <property type="nucleotide sequence ID" value="NZ_JBHLYV010000001.1"/>
</dbReference>
<dbReference type="SUPFAM" id="SSF56349">
    <property type="entry name" value="DNA breaking-rejoining enzymes"/>
    <property type="match status" value="1"/>
</dbReference>
<keyword evidence="1" id="KW-0238">DNA-binding</keyword>
<evidence type="ECO:0008006" key="4">
    <source>
        <dbReference type="Google" id="ProtNLM"/>
    </source>
</evidence>
<gene>
    <name evidence="2" type="ORF">CR105_04865</name>
</gene>
<dbReference type="AlphaFoldDB" id="A0A2G8TK57"/>
<dbReference type="InterPro" id="IPR010998">
    <property type="entry name" value="Integrase_recombinase_N"/>
</dbReference>
<sequence>MGRKNNRNLNMPPSMIPRTQRSRKVCYYLRLPGTQRREIPLDDDFVLALRQYAELDTFDAPSHGATFGDVAKKHLVDALPLLKPNTIKMHLSDLKHLLASFADAPLDQVKPMHIKKLLTKHKDTPTTANRCKRLFFERKTLQYAERVSHCPWLLLGNAF</sequence>
<dbReference type="InterPro" id="IPR011010">
    <property type="entry name" value="DNA_brk_join_enz"/>
</dbReference>
<evidence type="ECO:0000256" key="1">
    <source>
        <dbReference type="ARBA" id="ARBA00023125"/>
    </source>
</evidence>
<dbReference type="Gene3D" id="1.10.150.130">
    <property type="match status" value="1"/>
</dbReference>
<dbReference type="GO" id="GO:0003677">
    <property type="term" value="F:DNA binding"/>
    <property type="evidence" value="ECO:0007669"/>
    <property type="project" value="UniProtKB-KW"/>
</dbReference>
<reference evidence="2 3" key="1">
    <citation type="submission" date="2017-10" db="EMBL/GenBank/DDBJ databases">
        <title>Massilia psychrophilum sp. nov., a novel purple-pigmented bacterium isolated from Tianshan glacier, Xinjiang Municipality, China.</title>
        <authorList>
            <person name="Wang H."/>
        </authorList>
    </citation>
    <scope>NUCLEOTIDE SEQUENCE [LARGE SCALE GENOMIC DNA]</scope>
    <source>
        <strain evidence="2 3">JCM 30074</strain>
    </source>
</reference>
<keyword evidence="3" id="KW-1185">Reference proteome</keyword>
<evidence type="ECO:0000313" key="3">
    <source>
        <dbReference type="Proteomes" id="UP000230390"/>
    </source>
</evidence>
<dbReference type="EMBL" id="PDOC01000002">
    <property type="protein sequence ID" value="PIL46404.1"/>
    <property type="molecule type" value="Genomic_DNA"/>
</dbReference>
<organism evidence="2 3">
    <name type="scientific">Massilia eurypsychrophila</name>
    <dbReference type="NCBI Taxonomy" id="1485217"/>
    <lineage>
        <taxon>Bacteria</taxon>
        <taxon>Pseudomonadati</taxon>
        <taxon>Pseudomonadota</taxon>
        <taxon>Betaproteobacteria</taxon>
        <taxon>Burkholderiales</taxon>
        <taxon>Oxalobacteraceae</taxon>
        <taxon>Telluria group</taxon>
        <taxon>Massilia</taxon>
    </lineage>
</organism>
<comment type="caution">
    <text evidence="2">The sequence shown here is derived from an EMBL/GenBank/DDBJ whole genome shotgun (WGS) entry which is preliminary data.</text>
</comment>